<dbReference type="InterPro" id="IPR045851">
    <property type="entry name" value="AMP-bd_C_sf"/>
</dbReference>
<evidence type="ECO:0000256" key="4">
    <source>
        <dbReference type="ARBA" id="ARBA00060591"/>
    </source>
</evidence>
<dbReference type="InterPro" id="IPR011880">
    <property type="entry name" value="PA_CoA_ligase"/>
</dbReference>
<evidence type="ECO:0000256" key="6">
    <source>
        <dbReference type="ARBA" id="ARBA00066629"/>
    </source>
</evidence>
<reference evidence="12" key="1">
    <citation type="submission" date="2020-10" db="EMBL/GenBank/DDBJ databases">
        <authorList>
            <person name="Gilroy R."/>
        </authorList>
    </citation>
    <scope>NUCLEOTIDE SEQUENCE</scope>
    <source>
        <strain evidence="12">ChiSxjej1B13-7958</strain>
    </source>
</reference>
<dbReference type="GO" id="GO:0010124">
    <property type="term" value="P:phenylacetate catabolic process"/>
    <property type="evidence" value="ECO:0007669"/>
    <property type="project" value="UniProtKB-UniRule"/>
</dbReference>
<evidence type="ECO:0000256" key="7">
    <source>
        <dbReference type="ARBA" id="ARBA00068695"/>
    </source>
</evidence>
<name>A0A9D1DEF3_9FIRM</name>
<dbReference type="GO" id="GO:0000166">
    <property type="term" value="F:nucleotide binding"/>
    <property type="evidence" value="ECO:0007669"/>
    <property type="project" value="UniProtKB-KW"/>
</dbReference>
<dbReference type="InterPro" id="IPR000873">
    <property type="entry name" value="AMP-dep_synth/lig_dom"/>
</dbReference>
<dbReference type="EMBL" id="DVGZ01000068">
    <property type="protein sequence ID" value="HIR47295.1"/>
    <property type="molecule type" value="Genomic_DNA"/>
</dbReference>
<comment type="caution">
    <text evidence="12">The sequence shown here is derived from an EMBL/GenBank/DDBJ whole genome shotgun (WGS) entry which is preliminary data.</text>
</comment>
<comment type="catalytic activity">
    <reaction evidence="9">
        <text>2-phenylacetate + ATP + CoA = phenylacetyl-CoA + AMP + diphosphate</text>
        <dbReference type="Rhea" id="RHEA:20956"/>
        <dbReference type="ChEBI" id="CHEBI:18401"/>
        <dbReference type="ChEBI" id="CHEBI:30616"/>
        <dbReference type="ChEBI" id="CHEBI:33019"/>
        <dbReference type="ChEBI" id="CHEBI:57287"/>
        <dbReference type="ChEBI" id="CHEBI:57390"/>
        <dbReference type="ChEBI" id="CHEBI:456215"/>
        <dbReference type="EC" id="6.2.1.30"/>
    </reaction>
</comment>
<dbReference type="SUPFAM" id="SSF56801">
    <property type="entry name" value="Acetyl-CoA synthetase-like"/>
    <property type="match status" value="1"/>
</dbReference>
<dbReference type="Gene3D" id="3.40.50.12780">
    <property type="entry name" value="N-terminal domain of ligase-like"/>
    <property type="match status" value="1"/>
</dbReference>
<keyword evidence="3 9" id="KW-0547">Nucleotide-binding</keyword>
<feature type="domain" description="AMP-dependent ligase C-terminal" evidence="11">
    <location>
        <begin position="337"/>
        <end position="432"/>
    </location>
</feature>
<dbReference type="Proteomes" id="UP000824242">
    <property type="component" value="Unassembled WGS sequence"/>
</dbReference>
<sequence>MQGNYFQPEIECASREVMHYIQSKRLRRLVERCYQNVPVYRKRMDEMGVLPGDIKEIEDVRKLPFTTKTDLRDNYPFGLFAVPKAQLARIHASSGTTGKQTVVGYTKADIDAWATGAARSIMMVGGTKEDFVHVSYGYGLFTGGLGLHYGAEKLGATAIPVSSGNTKRQVQILQDYGSDILCCTPSYAMYIGETVRDMGIDPTTLPVRAGIFGAEPWTEQMRKEIERLLAIRAFDIYGLSEIAGPGVACECQLQNGLHINEDMFYPEIIDPDTGETLPDGVYGELVFTCIGKEALPLMRYRTRDICSLDHTPCECGRTLVRMSKPRGRTDDMLIIRGINVFPSQIESVLLELGMDPNYQLVVDRVNNLDTLEVQVEMTEGMFSDTVRNLESIEHRIANALQSTLNIVAKIRLLEPKSIPRSEGKAKRVIDKRKV</sequence>
<dbReference type="EC" id="6.2.1.30" evidence="6 9"/>
<dbReference type="Gene3D" id="3.30.300.30">
    <property type="match status" value="1"/>
</dbReference>
<comment type="function">
    <text evidence="9">Catalyzes the activation of phenylacetic acid (PA) to phenylacetyl-CoA (PA-CoA).</text>
</comment>
<dbReference type="FunFam" id="3.40.50.12780:FF:000016">
    <property type="entry name" value="Phenylacetate-coenzyme A ligase"/>
    <property type="match status" value="1"/>
</dbReference>
<dbReference type="InterPro" id="IPR028154">
    <property type="entry name" value="AMP-dep_Lig_C"/>
</dbReference>
<dbReference type="InterPro" id="IPR042099">
    <property type="entry name" value="ANL_N_sf"/>
</dbReference>
<dbReference type="PANTHER" id="PTHR43439">
    <property type="entry name" value="PHENYLACETATE-COENZYME A LIGASE"/>
    <property type="match status" value="1"/>
</dbReference>
<dbReference type="CDD" id="cd05913">
    <property type="entry name" value="PaaK"/>
    <property type="match status" value="1"/>
</dbReference>
<dbReference type="PIRSF" id="PIRSF006444">
    <property type="entry name" value="PaaK"/>
    <property type="match status" value="1"/>
</dbReference>
<dbReference type="Pfam" id="PF00501">
    <property type="entry name" value="AMP-binding"/>
    <property type="match status" value="1"/>
</dbReference>
<comment type="similarity">
    <text evidence="5 9">Belongs to the phenylacetyl-CoA ligase family.</text>
</comment>
<reference evidence="12" key="2">
    <citation type="journal article" date="2021" name="PeerJ">
        <title>Extensive microbial diversity within the chicken gut microbiome revealed by metagenomics and culture.</title>
        <authorList>
            <person name="Gilroy R."/>
            <person name="Ravi A."/>
            <person name="Getino M."/>
            <person name="Pursley I."/>
            <person name="Horton D.L."/>
            <person name="Alikhan N.F."/>
            <person name="Baker D."/>
            <person name="Gharbi K."/>
            <person name="Hall N."/>
            <person name="Watson M."/>
            <person name="Adriaenssens E.M."/>
            <person name="Foster-Nyarko E."/>
            <person name="Jarju S."/>
            <person name="Secka A."/>
            <person name="Antonio M."/>
            <person name="Oren A."/>
            <person name="Chaudhuri R.R."/>
            <person name="La Ragione R."/>
            <person name="Hildebrand F."/>
            <person name="Pallen M.J."/>
        </authorList>
    </citation>
    <scope>NUCLEOTIDE SEQUENCE</scope>
    <source>
        <strain evidence="12">ChiSxjej1B13-7958</strain>
    </source>
</reference>
<gene>
    <name evidence="12" type="ORF">IAB89_06500</name>
</gene>
<evidence type="ECO:0000256" key="9">
    <source>
        <dbReference type="PIRNR" id="PIRNR006444"/>
    </source>
</evidence>
<dbReference type="GO" id="GO:0047475">
    <property type="term" value="F:phenylacetate-CoA ligase activity"/>
    <property type="evidence" value="ECO:0007669"/>
    <property type="project" value="UniProtKB-EC"/>
</dbReference>
<evidence type="ECO:0000256" key="3">
    <source>
        <dbReference type="ARBA" id="ARBA00022741"/>
    </source>
</evidence>
<evidence type="ECO:0000256" key="1">
    <source>
        <dbReference type="ARBA" id="ARBA00011245"/>
    </source>
</evidence>
<evidence type="ECO:0000313" key="12">
    <source>
        <dbReference type="EMBL" id="HIR47295.1"/>
    </source>
</evidence>
<evidence type="ECO:0000259" key="11">
    <source>
        <dbReference type="Pfam" id="PF14535"/>
    </source>
</evidence>
<evidence type="ECO:0000256" key="5">
    <source>
        <dbReference type="ARBA" id="ARBA00061566"/>
    </source>
</evidence>
<dbReference type="AlphaFoldDB" id="A0A9D1DEF3"/>
<keyword evidence="2 9" id="KW-0436">Ligase</keyword>
<dbReference type="Pfam" id="PF14535">
    <property type="entry name" value="AMP-binding_C_2"/>
    <property type="match status" value="1"/>
</dbReference>
<comment type="subunit">
    <text evidence="1">Monomer.</text>
</comment>
<dbReference type="InterPro" id="IPR051414">
    <property type="entry name" value="Adenylate-forming_Reductase"/>
</dbReference>
<evidence type="ECO:0000256" key="2">
    <source>
        <dbReference type="ARBA" id="ARBA00022598"/>
    </source>
</evidence>
<accession>A0A9D1DEF3</accession>
<feature type="domain" description="AMP-dependent synthetase/ligase" evidence="10">
    <location>
        <begin position="82"/>
        <end position="287"/>
    </location>
</feature>
<organism evidence="12 13">
    <name type="scientific">Candidatus Caccousia avicola</name>
    <dbReference type="NCBI Taxonomy" id="2840721"/>
    <lineage>
        <taxon>Bacteria</taxon>
        <taxon>Bacillati</taxon>
        <taxon>Bacillota</taxon>
        <taxon>Clostridia</taxon>
        <taxon>Eubacteriales</taxon>
        <taxon>Oscillospiraceae</taxon>
        <taxon>Oscillospiraceae incertae sedis</taxon>
        <taxon>Candidatus Caccousia</taxon>
    </lineage>
</organism>
<proteinExistence type="inferred from homology"/>
<evidence type="ECO:0000313" key="13">
    <source>
        <dbReference type="Proteomes" id="UP000824242"/>
    </source>
</evidence>
<comment type="pathway">
    <text evidence="4 9">Aromatic compound metabolism; phenylacetate degradation.</text>
</comment>
<evidence type="ECO:0000259" key="10">
    <source>
        <dbReference type="Pfam" id="PF00501"/>
    </source>
</evidence>
<dbReference type="PANTHER" id="PTHR43439:SF1">
    <property type="entry name" value="PHENYLACETATE-COENZYME A LIGASE"/>
    <property type="match status" value="1"/>
</dbReference>
<evidence type="ECO:0000256" key="8">
    <source>
        <dbReference type="ARBA" id="ARBA00075111"/>
    </source>
</evidence>
<protein>
    <recommendedName>
        <fullName evidence="7 9">Phenylacetate-coenzyme A ligase</fullName>
        <ecNumber evidence="6 9">6.2.1.30</ecNumber>
    </recommendedName>
    <alternativeName>
        <fullName evidence="8 9">Phenylacetyl-CoA ligase</fullName>
    </alternativeName>
</protein>